<dbReference type="EMBL" id="JABANM010015337">
    <property type="protein sequence ID" value="KAF4731230.1"/>
    <property type="molecule type" value="Genomic_DNA"/>
</dbReference>
<dbReference type="Proteomes" id="UP000574390">
    <property type="component" value="Unassembled WGS sequence"/>
</dbReference>
<comment type="caution">
    <text evidence="1">The sequence shown here is derived from an EMBL/GenBank/DDBJ whole genome shotgun (WGS) entry which is preliminary data.</text>
</comment>
<protein>
    <submittedName>
        <fullName evidence="1">Uncharacterized protein</fullName>
    </submittedName>
</protein>
<feature type="non-terminal residue" evidence="1">
    <location>
        <position position="518"/>
    </location>
</feature>
<sequence length="518" mass="57756">MAAALQLASLGRIDQPAIALQQEIINSCPEVRQEGISNAFSLSKATYRPSSVKNSGSFHLSGSGGDQKRWLTVTLKNDEEPGYEDSDFLLSCNAVASMPEPSTTLNRDVDKYKVLVECDNAEGMGGSTKVEVLCDDFQNAMQLASVWGSLESSYAARIELTTLHSHLKAAWLGSAKVDADKVRMFVARPETDGNNPTQTGEHEKDNILQIGPVSYKCDPSAPHRVYFKQFFYYVTMRCNEYSHDKRSLKEPHKVTLIANSEEGALTMARAFAKLAVDKVWIDPTLYFAGEEGAAMIGDTKADLTKAYINVFPREYVLDFNGAFQYSCDEASQAPRYTTENKYQVALTCGKRVGDEEPEQKEQAVTIAFSTPSKSIGFSNGFGGLLYHEGDFDPRITRTVDYIAPTPEQHMGREEIYPLKRATVKFDLNGRLTSRRIEFLRADQFYGSDNGERTYHPVKFECDEKLILDRKSDKSGRVLATTLTATCVETYGGFHQQHGDKVKLTLAFRRVPEAAEPFM</sequence>
<reference evidence="1 2" key="1">
    <citation type="submission" date="2020-04" db="EMBL/GenBank/DDBJ databases">
        <title>Perkinsus olseni comparative genomics.</title>
        <authorList>
            <person name="Bogema D.R."/>
        </authorList>
    </citation>
    <scope>NUCLEOTIDE SEQUENCE [LARGE SCALE GENOMIC DNA]</scope>
    <source>
        <strain evidence="1">ATCC PRA-205</strain>
    </source>
</reference>
<evidence type="ECO:0000313" key="2">
    <source>
        <dbReference type="Proteomes" id="UP000574390"/>
    </source>
</evidence>
<evidence type="ECO:0000313" key="1">
    <source>
        <dbReference type="EMBL" id="KAF4731230.1"/>
    </source>
</evidence>
<organism evidence="1 2">
    <name type="scientific">Perkinsus olseni</name>
    <name type="common">Perkinsus atlanticus</name>
    <dbReference type="NCBI Taxonomy" id="32597"/>
    <lineage>
        <taxon>Eukaryota</taxon>
        <taxon>Sar</taxon>
        <taxon>Alveolata</taxon>
        <taxon>Perkinsozoa</taxon>
        <taxon>Perkinsea</taxon>
        <taxon>Perkinsida</taxon>
        <taxon>Perkinsidae</taxon>
        <taxon>Perkinsus</taxon>
    </lineage>
</organism>
<proteinExistence type="predicted"/>
<gene>
    <name evidence="1" type="ORF">FOZ62_032351</name>
</gene>
<name>A0A7J6SGM6_PEROL</name>
<accession>A0A7J6SGM6</accession>
<dbReference type="AlphaFoldDB" id="A0A7J6SGM6"/>